<name>A0A8S5SAF8_9CAUD</name>
<accession>A0A8S5SAF8</accession>
<reference evidence="1" key="1">
    <citation type="journal article" date="2021" name="Proc. Natl. Acad. Sci. U.S.A.">
        <title>A Catalog of Tens of Thousands of Viruses from Human Metagenomes Reveals Hidden Associations with Chronic Diseases.</title>
        <authorList>
            <person name="Tisza M.J."/>
            <person name="Buck C.B."/>
        </authorList>
    </citation>
    <scope>NUCLEOTIDE SEQUENCE</scope>
    <source>
        <strain evidence="1">CtByu2</strain>
    </source>
</reference>
<organism evidence="1">
    <name type="scientific">Myoviridae sp. ctByu2</name>
    <dbReference type="NCBI Taxonomy" id="2827668"/>
    <lineage>
        <taxon>Viruses</taxon>
        <taxon>Duplodnaviria</taxon>
        <taxon>Heunggongvirae</taxon>
        <taxon>Uroviricota</taxon>
        <taxon>Caudoviricetes</taxon>
    </lineage>
</organism>
<proteinExistence type="predicted"/>
<evidence type="ECO:0000313" key="1">
    <source>
        <dbReference type="EMBL" id="DAF47639.1"/>
    </source>
</evidence>
<sequence>MPKIKKVKLTRKKRLSKELIRKNNVVVKKPTSKSCWKSFEALVAKFFSTRRVPLSGSNSGHGTNSDSLHDKLYIECKVRQKISLWQLFTDTEEKAKVEKKFPVVAIKQKGGKGYLLVLRPEDLQEIAKIQREGIAEPE</sequence>
<dbReference type="EMBL" id="BK032557">
    <property type="protein sequence ID" value="DAF47639.1"/>
    <property type="molecule type" value="Genomic_DNA"/>
</dbReference>
<protein>
    <submittedName>
        <fullName evidence="1">Uncharacterized protein</fullName>
    </submittedName>
</protein>